<dbReference type="InterPro" id="IPR013197">
    <property type="entry name" value="RNA_pol_III_RPC82-rel_HTH"/>
</dbReference>
<organism evidence="8 9">
    <name type="scientific">Popillia japonica</name>
    <name type="common">Japanese beetle</name>
    <dbReference type="NCBI Taxonomy" id="7064"/>
    <lineage>
        <taxon>Eukaryota</taxon>
        <taxon>Metazoa</taxon>
        <taxon>Ecdysozoa</taxon>
        <taxon>Arthropoda</taxon>
        <taxon>Hexapoda</taxon>
        <taxon>Insecta</taxon>
        <taxon>Pterygota</taxon>
        <taxon>Neoptera</taxon>
        <taxon>Endopterygota</taxon>
        <taxon>Coleoptera</taxon>
        <taxon>Polyphaga</taxon>
        <taxon>Scarabaeiformia</taxon>
        <taxon>Scarabaeidae</taxon>
        <taxon>Rutelinae</taxon>
        <taxon>Popillia</taxon>
    </lineage>
</organism>
<feature type="domain" description="DNA-directed RNA polymerase III subunit RPC3 winged-helix" evidence="7">
    <location>
        <begin position="303"/>
        <end position="380"/>
    </location>
</feature>
<dbReference type="PANTHER" id="PTHR12832">
    <property type="entry name" value="TESTIS-SPECIFIC PROTEIN PBS13 T-COMPLEX 11"/>
    <property type="match status" value="1"/>
</dbReference>
<dbReference type="Pfam" id="PF05794">
    <property type="entry name" value="Tcp11"/>
    <property type="match status" value="1"/>
</dbReference>
<dbReference type="InterPro" id="IPR036388">
    <property type="entry name" value="WH-like_DNA-bd_sf"/>
</dbReference>
<comment type="similarity">
    <text evidence="2">Belongs to the TCP11 family.</text>
</comment>
<protein>
    <recommendedName>
        <fullName evidence="3">DNA-directed RNA polymerase III subunit C</fullName>
    </recommendedName>
</protein>
<dbReference type="GO" id="GO:0003677">
    <property type="term" value="F:DNA binding"/>
    <property type="evidence" value="ECO:0007669"/>
    <property type="project" value="InterPro"/>
</dbReference>
<accession>A0AAW1LEJ1</accession>
<dbReference type="Proteomes" id="UP001458880">
    <property type="component" value="Unassembled WGS sequence"/>
</dbReference>
<comment type="similarity">
    <text evidence="1">Belongs to the eukaryotic RPC3/POLR3C RNA polymerase subunit family.</text>
</comment>
<evidence type="ECO:0000313" key="8">
    <source>
        <dbReference type="EMBL" id="KAK9731828.1"/>
    </source>
</evidence>
<dbReference type="Pfam" id="PF22536">
    <property type="entry name" value="WHD_POLR3C"/>
    <property type="match status" value="1"/>
</dbReference>
<evidence type="ECO:0000313" key="9">
    <source>
        <dbReference type="Proteomes" id="UP001458880"/>
    </source>
</evidence>
<dbReference type="FunFam" id="1.10.10.10:FF:000199">
    <property type="entry name" value="DNA-directed RNA polymerase III subunit RPC3"/>
    <property type="match status" value="1"/>
</dbReference>
<keyword evidence="9" id="KW-1185">Reference proteome</keyword>
<dbReference type="Pfam" id="PF08221">
    <property type="entry name" value="HTH_9"/>
    <property type="match status" value="1"/>
</dbReference>
<reference evidence="8 9" key="1">
    <citation type="journal article" date="2024" name="BMC Genomics">
        <title>De novo assembly and annotation of Popillia japonica's genome with initial clues to its potential as an invasive pest.</title>
        <authorList>
            <person name="Cucini C."/>
            <person name="Boschi S."/>
            <person name="Funari R."/>
            <person name="Cardaioli E."/>
            <person name="Iannotti N."/>
            <person name="Marturano G."/>
            <person name="Paoli F."/>
            <person name="Bruttini M."/>
            <person name="Carapelli A."/>
            <person name="Frati F."/>
            <person name="Nardi F."/>
        </authorList>
    </citation>
    <scope>NUCLEOTIDE SEQUENCE [LARGE SCALE GENOMIC DNA]</scope>
    <source>
        <strain evidence="8">DMR45628</strain>
    </source>
</reference>
<feature type="domain" description="RNA polymerase III Rpc82 C -terminal" evidence="5">
    <location>
        <begin position="150"/>
        <end position="294"/>
    </location>
</feature>
<evidence type="ECO:0000259" key="7">
    <source>
        <dbReference type="Pfam" id="PF22536"/>
    </source>
</evidence>
<dbReference type="InterPro" id="IPR008862">
    <property type="entry name" value="Tcp11"/>
</dbReference>
<dbReference type="AlphaFoldDB" id="A0AAW1LEJ1"/>
<dbReference type="Gene3D" id="6.10.140.1450">
    <property type="match status" value="1"/>
</dbReference>
<comment type="caution">
    <text evidence="8">The sequence shown here is derived from an EMBL/GenBank/DDBJ whole genome shotgun (WGS) entry which is preliminary data.</text>
</comment>
<feature type="compositionally biased region" description="Polar residues" evidence="4">
    <location>
        <begin position="505"/>
        <end position="524"/>
    </location>
</feature>
<evidence type="ECO:0000256" key="3">
    <source>
        <dbReference type="ARBA" id="ARBA00032387"/>
    </source>
</evidence>
<feature type="domain" description="RNA polymerase III subunit RPC82-related helix-turn-helix" evidence="6">
    <location>
        <begin position="8"/>
        <end position="63"/>
    </location>
</feature>
<evidence type="ECO:0000256" key="1">
    <source>
        <dbReference type="ARBA" id="ARBA00007206"/>
    </source>
</evidence>
<name>A0AAW1LEJ1_POPJA</name>
<evidence type="ECO:0000259" key="6">
    <source>
        <dbReference type="Pfam" id="PF08221"/>
    </source>
</evidence>
<feature type="region of interest" description="Disordered" evidence="4">
    <location>
        <begin position="501"/>
        <end position="524"/>
    </location>
</feature>
<evidence type="ECO:0000256" key="2">
    <source>
        <dbReference type="ARBA" id="ARBA00010954"/>
    </source>
</evidence>
<dbReference type="GO" id="GO:0007165">
    <property type="term" value="P:signal transduction"/>
    <property type="evidence" value="ECO:0007669"/>
    <property type="project" value="TreeGrafter"/>
</dbReference>
<dbReference type="EMBL" id="JASPKY010000126">
    <property type="protein sequence ID" value="KAK9731828.1"/>
    <property type="molecule type" value="Genomic_DNA"/>
</dbReference>
<dbReference type="GO" id="GO:0006351">
    <property type="term" value="P:DNA-templated transcription"/>
    <property type="evidence" value="ECO:0007669"/>
    <property type="project" value="InterPro"/>
</dbReference>
<dbReference type="PANTHER" id="PTHR12832:SF11">
    <property type="entry name" value="LD23868P"/>
    <property type="match status" value="1"/>
</dbReference>
<dbReference type="Pfam" id="PF20912">
    <property type="entry name" value="RPC3_helical"/>
    <property type="match status" value="1"/>
</dbReference>
<sequence>MSHQCGKVISLVLQERFGDLVENIASYLYKYGPCSLLQIKKQMELPLSKVKEVLAVLLKYSLISVKHPYNTDLYALDCNRVLWMLRYPLYIKLIKRKFGGDAEVILEEILQKGYVNETHLLVITLERLTKISVAATLASLREKLNSLVIAKYLINVSAKTEIIEATVKTDENNKAPETSAPCKFWTINPDRFHQDLRDDFIVSAFANRFDNNAAELIRVLIQQMYVRTEPWAVVSNPVPIVEVKDLIKKMNTFPQLIAHFDQYVAVLEQDNSKFMHKVGEASGGSFQLGMKQIFTVFAWEICEHIVLEKFDSKAARIFRVVKNKSYIEPDQIQKLAMIPAKEAKRLSYQLVEENFFQIQELKKVSTNNTGPNKSFVLFHIQLDALVRTVLQICYKSLFNIMTRRTYFKFQNKRIIDKKQRIDTILLSMRSQGASAEQLLDIEEMLTPPERELLVKIENSLKKINLLEIEIDQTIFFLELKISVNHCKLFVEIHKSAVPRIRVESESSASEDGNNSSLGKRQRTTSQTFMVTGSMTSASPPKFVSLEEIIQAANGMKDMALVHQIVVDKDFKLERCEPEPNTFHRFVKENMQKAFWDILKEELADDPPNYNQAFVLLEDIKSRLFSVLLPQHTKIKQQISEILDSELIKQQAQQGVIDFPHYAHYVLSVMSKLCAPIRDERIKELSEKTDVIEIFRGILETLDLMVLDMANFTIELAKPEIIAHSVELERKKFADFLSVQADGLQHTRRWLLRHVDTSVPVPAGVDSVSYVKNVTKRAFTEACIDLLEWDESLPFPETFMLDQLRLQDLQQRADKLILTGSVLLITVSNVGLNLQSVAAFKQSIKEHTSVLLQSLKTDKEMEASLPNIAEQVLNDVKEARKSYDLPQMTDDALQSLKEQILQTAKPDNRVKQLVRQRVKEFFLQIIESSTADPQKVPSGLTSLQKELTAVAGQFLRIVAHNSTVFCIYYFDIVEAALSKAA</sequence>
<evidence type="ECO:0000256" key="4">
    <source>
        <dbReference type="SAM" id="MobiDB-lite"/>
    </source>
</evidence>
<dbReference type="InterPro" id="IPR055207">
    <property type="entry name" value="POLR3C_WHD"/>
</dbReference>
<dbReference type="Pfam" id="PF05645">
    <property type="entry name" value="RNA_pol_Rpc82"/>
    <property type="match status" value="1"/>
</dbReference>
<dbReference type="InterPro" id="IPR008806">
    <property type="entry name" value="RNA_pol_III_Rpc82_C"/>
</dbReference>
<gene>
    <name evidence="8" type="ORF">QE152_g13315</name>
</gene>
<evidence type="ECO:0000259" key="5">
    <source>
        <dbReference type="Pfam" id="PF05645"/>
    </source>
</evidence>
<proteinExistence type="inferred from homology"/>
<dbReference type="Gene3D" id="1.10.10.10">
    <property type="entry name" value="Winged helix-like DNA-binding domain superfamily/Winged helix DNA-binding domain"/>
    <property type="match status" value="4"/>
</dbReference>